<comment type="caution">
    <text evidence="9">The sequence shown here is derived from an EMBL/GenBank/DDBJ whole genome shotgun (WGS) entry which is preliminary data.</text>
</comment>
<keyword evidence="3" id="KW-0813">Transport</keyword>
<keyword evidence="5 8" id="KW-0812">Transmembrane</keyword>
<evidence type="ECO:0000313" key="10">
    <source>
        <dbReference type="Proteomes" id="UP000724149"/>
    </source>
</evidence>
<sequence>MSTKELKPYLLLITYAGVVFLTVTHLDRILGQISWITSVIMPFTIALVIAFVLNRPYKLIRHRFYTPLLQKAGLSEKKVGSISGVFSILSVYFLLFFIVGKLVSSVIPELIVSIETFSSNMDDYLSDMTALISRISTQFQLNSEIARLLNTYWQDLLAGIYQTLNTLLPALVDFSMGAATSIYNVFSGLIISIYLLTGKDKLIRTFKKMLYAFLPDRWADYAMHVGHVANRSFGGFLTGQIIDSAIVGLLCFLGMSVMKMPYAMLSSVIVGVTNIIPYFGPIIGAIPGVVLLLLSNPIKAVLFIILIVCIQQFDGNIMAPRIVGSSIGVSGVWVLFSIIVGGSLFGVPGMVAGLPAFSVIYVLVREQAHRRLLAKNRQINNPEEHLCEGDSCVLDDSVAEIFGKEPEQPQ</sequence>
<feature type="transmembrane region" description="Helical" evidence="8">
    <location>
        <begin position="32"/>
        <end position="53"/>
    </location>
</feature>
<evidence type="ECO:0000256" key="1">
    <source>
        <dbReference type="ARBA" id="ARBA00004651"/>
    </source>
</evidence>
<dbReference type="Proteomes" id="UP000724149">
    <property type="component" value="Unassembled WGS sequence"/>
</dbReference>
<feature type="transmembrane region" description="Helical" evidence="8">
    <location>
        <begin position="79"/>
        <end position="99"/>
    </location>
</feature>
<evidence type="ECO:0000256" key="8">
    <source>
        <dbReference type="SAM" id="Phobius"/>
    </source>
</evidence>
<accession>A0ABS2GJX8</accession>
<evidence type="ECO:0000256" key="5">
    <source>
        <dbReference type="ARBA" id="ARBA00022692"/>
    </source>
</evidence>
<evidence type="ECO:0000256" key="2">
    <source>
        <dbReference type="ARBA" id="ARBA00009773"/>
    </source>
</evidence>
<keyword evidence="6 8" id="KW-1133">Transmembrane helix</keyword>
<feature type="transmembrane region" description="Helical" evidence="8">
    <location>
        <begin position="262"/>
        <end position="280"/>
    </location>
</feature>
<proteinExistence type="inferred from homology"/>
<organism evidence="9 10">
    <name type="scientific">Hydrogenoanaerobacterium saccharovorans</name>
    <dbReference type="NCBI Taxonomy" id="474960"/>
    <lineage>
        <taxon>Bacteria</taxon>
        <taxon>Bacillati</taxon>
        <taxon>Bacillota</taxon>
        <taxon>Clostridia</taxon>
        <taxon>Eubacteriales</taxon>
        <taxon>Oscillospiraceae</taxon>
        <taxon>Hydrogenoanaerobacterium</taxon>
    </lineage>
</organism>
<protein>
    <submittedName>
        <fullName evidence="9">AI-2E family transporter</fullName>
    </submittedName>
</protein>
<dbReference type="PANTHER" id="PTHR21716:SF53">
    <property type="entry name" value="PERMEASE PERM-RELATED"/>
    <property type="match status" value="1"/>
</dbReference>
<comment type="similarity">
    <text evidence="2">Belongs to the autoinducer-2 exporter (AI-2E) (TC 2.A.86) family.</text>
</comment>
<evidence type="ECO:0000256" key="7">
    <source>
        <dbReference type="ARBA" id="ARBA00023136"/>
    </source>
</evidence>
<feature type="transmembrane region" description="Helical" evidence="8">
    <location>
        <begin position="174"/>
        <end position="197"/>
    </location>
</feature>
<gene>
    <name evidence="9" type="ORF">H9X81_03010</name>
</gene>
<feature type="transmembrane region" description="Helical" evidence="8">
    <location>
        <begin position="286"/>
        <end position="310"/>
    </location>
</feature>
<reference evidence="9 10" key="1">
    <citation type="journal article" date="2021" name="Sci. Rep.">
        <title>The distribution of antibiotic resistance genes in chicken gut microbiota commensals.</title>
        <authorList>
            <person name="Juricova H."/>
            <person name="Matiasovicova J."/>
            <person name="Kubasova T."/>
            <person name="Cejkova D."/>
            <person name="Rychlik I."/>
        </authorList>
    </citation>
    <scope>NUCLEOTIDE SEQUENCE [LARGE SCALE GENOMIC DNA]</scope>
    <source>
        <strain evidence="9 10">An564</strain>
    </source>
</reference>
<keyword evidence="4" id="KW-1003">Cell membrane</keyword>
<dbReference type="Pfam" id="PF01594">
    <property type="entry name" value="AI-2E_transport"/>
    <property type="match status" value="1"/>
</dbReference>
<feature type="transmembrane region" description="Helical" evidence="8">
    <location>
        <begin position="345"/>
        <end position="364"/>
    </location>
</feature>
<keyword evidence="10" id="KW-1185">Reference proteome</keyword>
<dbReference type="PANTHER" id="PTHR21716">
    <property type="entry name" value="TRANSMEMBRANE PROTEIN"/>
    <property type="match status" value="1"/>
</dbReference>
<feature type="transmembrane region" description="Helical" evidence="8">
    <location>
        <begin position="322"/>
        <end position="339"/>
    </location>
</feature>
<evidence type="ECO:0000256" key="3">
    <source>
        <dbReference type="ARBA" id="ARBA00022448"/>
    </source>
</evidence>
<evidence type="ECO:0000256" key="6">
    <source>
        <dbReference type="ARBA" id="ARBA00022989"/>
    </source>
</evidence>
<keyword evidence="7 8" id="KW-0472">Membrane</keyword>
<name>A0ABS2GJX8_9FIRM</name>
<comment type="subcellular location">
    <subcellularLocation>
        <location evidence="1">Cell membrane</location>
        <topology evidence="1">Multi-pass membrane protein</topology>
    </subcellularLocation>
</comment>
<dbReference type="InterPro" id="IPR002549">
    <property type="entry name" value="AI-2E-like"/>
</dbReference>
<evidence type="ECO:0000256" key="4">
    <source>
        <dbReference type="ARBA" id="ARBA00022475"/>
    </source>
</evidence>
<evidence type="ECO:0000313" key="9">
    <source>
        <dbReference type="EMBL" id="MBM6922667.1"/>
    </source>
</evidence>
<dbReference type="RefSeq" id="WP_204719704.1">
    <property type="nucleotide sequence ID" value="NZ_JACSNR010000002.1"/>
</dbReference>
<dbReference type="EMBL" id="JACSNR010000002">
    <property type="protein sequence ID" value="MBM6922667.1"/>
    <property type="molecule type" value="Genomic_DNA"/>
</dbReference>
<feature type="transmembrane region" description="Helical" evidence="8">
    <location>
        <begin position="9"/>
        <end position="26"/>
    </location>
</feature>